<sequence length="319" mass="34408">VSLEQEQNYPGILDLIGNTPLVELKNISPNRGVRIFAKLEGQNPTGSLKDRIAKNMIEQAEKRGDIEQGFTLLEPTSGNTGISLAFVGRQKGYKVTVVMPDNVSQERSQLLTAYGAKIIYSEGKLGSNGAVAMAHRIMEESPIGRYSMLYQYGNEDNPGAHYKETGAEIIRDLPDAAGFIAGLGTGGTLTGTGRRLKEHNPDIKVVAVAPEPDETIQGLRDLDEGFVPPILDMSLLDSRVMAKGIDAFRGTQQLLVQEGIFAGVSSGSVLWAAVKMAAGMSRGNIVCLLADGGWKYLSTGLWAKDPAAMEEEGRGKVWW</sequence>
<comment type="cofactor">
    <cofactor evidence="1">
        <name>pyridoxal 5'-phosphate</name>
        <dbReference type="ChEBI" id="CHEBI:597326"/>
    </cofactor>
</comment>
<dbReference type="PANTHER" id="PTHR10314">
    <property type="entry name" value="CYSTATHIONINE BETA-SYNTHASE"/>
    <property type="match status" value="1"/>
</dbReference>
<dbReference type="Gene3D" id="3.40.50.1100">
    <property type="match status" value="2"/>
</dbReference>
<dbReference type="GO" id="GO:0009069">
    <property type="term" value="P:serine family amino acid metabolic process"/>
    <property type="evidence" value="ECO:0007669"/>
    <property type="project" value="UniProtKB-ARBA"/>
</dbReference>
<protein>
    <recommendedName>
        <fullName evidence="4">Tryptophan synthase beta chain-like PALP domain-containing protein</fullName>
    </recommendedName>
</protein>
<dbReference type="SUPFAM" id="SSF53686">
    <property type="entry name" value="Tryptophan synthase beta subunit-like PLP-dependent enzymes"/>
    <property type="match status" value="1"/>
</dbReference>
<gene>
    <name evidence="5" type="ORF">METZ01_LOCUS85505</name>
</gene>
<comment type="similarity">
    <text evidence="2">Belongs to the cysteine synthase/cystathionine beta-synthase family.</text>
</comment>
<dbReference type="CDD" id="cd01561">
    <property type="entry name" value="CBS_like"/>
    <property type="match status" value="1"/>
</dbReference>
<keyword evidence="3" id="KW-0663">Pyridoxal phosphate</keyword>
<evidence type="ECO:0000256" key="3">
    <source>
        <dbReference type="ARBA" id="ARBA00022898"/>
    </source>
</evidence>
<evidence type="ECO:0000259" key="4">
    <source>
        <dbReference type="Pfam" id="PF00291"/>
    </source>
</evidence>
<evidence type="ECO:0000256" key="2">
    <source>
        <dbReference type="ARBA" id="ARBA00007103"/>
    </source>
</evidence>
<proteinExistence type="inferred from homology"/>
<name>A0A381UY42_9ZZZZ</name>
<feature type="domain" description="Tryptophan synthase beta chain-like PALP" evidence="4">
    <location>
        <begin position="13"/>
        <end position="291"/>
    </location>
</feature>
<dbReference type="FunFam" id="3.40.50.1100:FF:000003">
    <property type="entry name" value="Cystathionine beta-synthase"/>
    <property type="match status" value="1"/>
</dbReference>
<accession>A0A381UY42</accession>
<dbReference type="InterPro" id="IPR036052">
    <property type="entry name" value="TrpB-like_PALP_sf"/>
</dbReference>
<dbReference type="InterPro" id="IPR050214">
    <property type="entry name" value="Cys_Synth/Cystath_Beta-Synth"/>
</dbReference>
<evidence type="ECO:0000313" key="5">
    <source>
        <dbReference type="EMBL" id="SVA32651.1"/>
    </source>
</evidence>
<dbReference type="Pfam" id="PF00291">
    <property type="entry name" value="PALP"/>
    <property type="match status" value="1"/>
</dbReference>
<dbReference type="EMBL" id="UINC01007317">
    <property type="protein sequence ID" value="SVA32651.1"/>
    <property type="molecule type" value="Genomic_DNA"/>
</dbReference>
<organism evidence="5">
    <name type="scientific">marine metagenome</name>
    <dbReference type="NCBI Taxonomy" id="408172"/>
    <lineage>
        <taxon>unclassified sequences</taxon>
        <taxon>metagenomes</taxon>
        <taxon>ecological metagenomes</taxon>
    </lineage>
</organism>
<evidence type="ECO:0000256" key="1">
    <source>
        <dbReference type="ARBA" id="ARBA00001933"/>
    </source>
</evidence>
<dbReference type="GO" id="GO:0044272">
    <property type="term" value="P:sulfur compound biosynthetic process"/>
    <property type="evidence" value="ECO:0007669"/>
    <property type="project" value="UniProtKB-ARBA"/>
</dbReference>
<dbReference type="AlphaFoldDB" id="A0A381UY42"/>
<dbReference type="GO" id="GO:0006534">
    <property type="term" value="P:cysteine metabolic process"/>
    <property type="evidence" value="ECO:0007669"/>
    <property type="project" value="UniProtKB-ARBA"/>
</dbReference>
<feature type="non-terminal residue" evidence="5">
    <location>
        <position position="1"/>
    </location>
</feature>
<dbReference type="InterPro" id="IPR001926">
    <property type="entry name" value="TrpB-like_PALP"/>
</dbReference>
<reference evidence="5" key="1">
    <citation type="submission" date="2018-05" db="EMBL/GenBank/DDBJ databases">
        <authorList>
            <person name="Lanie J.A."/>
            <person name="Ng W.-L."/>
            <person name="Kazmierczak K.M."/>
            <person name="Andrzejewski T.M."/>
            <person name="Davidsen T.M."/>
            <person name="Wayne K.J."/>
            <person name="Tettelin H."/>
            <person name="Glass J.I."/>
            <person name="Rusch D."/>
            <person name="Podicherti R."/>
            <person name="Tsui H.-C.T."/>
            <person name="Winkler M.E."/>
        </authorList>
    </citation>
    <scope>NUCLEOTIDE SEQUENCE</scope>
</reference>